<keyword evidence="3" id="KW-0540">Nuclease</keyword>
<dbReference type="AlphaFoldDB" id="T1AYL5"/>
<dbReference type="InterPro" id="IPR036167">
    <property type="entry name" value="tRNA_intron_Endo_cat-like_sf"/>
</dbReference>
<dbReference type="PANTHER" id="PTHR21227:SF0">
    <property type="entry name" value="TRNA-SPLICING ENDONUCLEASE SUBUNIT SEN2"/>
    <property type="match status" value="1"/>
</dbReference>
<dbReference type="SUPFAM" id="SSF53032">
    <property type="entry name" value="tRNA-intron endonuclease catalytic domain-like"/>
    <property type="match status" value="2"/>
</dbReference>
<feature type="domain" description="tRNA intron endonuclease N-terminal" evidence="2">
    <location>
        <begin position="186"/>
        <end position="233"/>
    </location>
</feature>
<name>T1AYL5_9ZZZZ</name>
<dbReference type="Gene3D" id="3.40.1170.20">
    <property type="entry name" value="tRNA intron endonuclease, N-terminal domain"/>
    <property type="match status" value="1"/>
</dbReference>
<dbReference type="GO" id="GO:0000213">
    <property type="term" value="F:tRNA-intron lyase activity"/>
    <property type="evidence" value="ECO:0007669"/>
    <property type="project" value="InterPro"/>
</dbReference>
<feature type="domain" description="tRNA intron endonuclease catalytic" evidence="1">
    <location>
        <begin position="262"/>
        <end position="340"/>
    </location>
</feature>
<dbReference type="GO" id="GO:0005737">
    <property type="term" value="C:cytoplasm"/>
    <property type="evidence" value="ECO:0007669"/>
    <property type="project" value="TreeGrafter"/>
</dbReference>
<dbReference type="InterPro" id="IPR036740">
    <property type="entry name" value="tRNA_intron_Endonuc_N_sf"/>
</dbReference>
<evidence type="ECO:0000259" key="1">
    <source>
        <dbReference type="Pfam" id="PF01974"/>
    </source>
</evidence>
<dbReference type="NCBIfam" id="TIGR00324">
    <property type="entry name" value="endA"/>
    <property type="match status" value="1"/>
</dbReference>
<sequence length="354" mass="40048">MTGRLLPDGTGEWDDPTEASTLYARGYFGTLRPGGGLHMDRYETAYLTEMGRAEVRGSRARPTPWPEVFRRAARAEPGFGVRYLVYRDLRQRGYVVRSSPPPIAFAVLPRGGILHKTPARYWVDALSERSPFDLGRLIALTERAQGTKKSLLLGVVDEESDLTYYRLRLSQPTGALTATPLEEVVTGWLSEDRVLLFDPGPVASLGKNLAYGSQVGARLELSLLEAAYLQETHPMILRDARSGRRIPRAQFDHRARRLDRRFDERLATYRYLRGRRLVVKTGFKYGAHFRAYPRNPEQVHARYLVQAVPAHYSAPWSEIAGAVRVAQGVRKEFLLSAVEGDRTPRFLGIERIRP</sequence>
<dbReference type="InterPro" id="IPR011856">
    <property type="entry name" value="tRNA_endonuc-like_dom_sf"/>
</dbReference>
<dbReference type="SUPFAM" id="SSF55267">
    <property type="entry name" value="tRNA-intron endonuclease N-terminal domain-like"/>
    <property type="match status" value="2"/>
</dbReference>
<dbReference type="InterPro" id="IPR006676">
    <property type="entry name" value="tRNA_splic"/>
</dbReference>
<protein>
    <submittedName>
        <fullName evidence="3">tRNA splicing endonuclease</fullName>
    </submittedName>
</protein>
<reference evidence="3" key="1">
    <citation type="submission" date="2013-08" db="EMBL/GenBank/DDBJ databases">
        <authorList>
            <person name="Mendez C."/>
            <person name="Richter M."/>
            <person name="Ferrer M."/>
            <person name="Sanchez J."/>
        </authorList>
    </citation>
    <scope>NUCLEOTIDE SEQUENCE</scope>
</reference>
<dbReference type="GO" id="GO:0003676">
    <property type="term" value="F:nucleic acid binding"/>
    <property type="evidence" value="ECO:0007669"/>
    <property type="project" value="InterPro"/>
</dbReference>
<dbReference type="Pfam" id="PF02778">
    <property type="entry name" value="tRNA_int_endo_N"/>
    <property type="match status" value="2"/>
</dbReference>
<evidence type="ECO:0000313" key="3">
    <source>
        <dbReference type="EMBL" id="EQD45744.1"/>
    </source>
</evidence>
<proteinExistence type="predicted"/>
<gene>
    <name evidence="3" type="ORF">B2A_09166</name>
</gene>
<dbReference type="GO" id="GO:0005634">
    <property type="term" value="C:nucleus"/>
    <property type="evidence" value="ECO:0007669"/>
    <property type="project" value="UniProtKB-ARBA"/>
</dbReference>
<accession>T1AYL5</accession>
<dbReference type="InterPro" id="IPR006677">
    <property type="entry name" value="tRNA_intron_Endonuc_cat-like"/>
</dbReference>
<reference evidence="3" key="2">
    <citation type="journal article" date="2014" name="ISME J.">
        <title>Microbial stratification in low pH oxic and suboxic macroscopic growths along an acid mine drainage.</title>
        <authorList>
            <person name="Mendez-Garcia C."/>
            <person name="Mesa V."/>
            <person name="Sprenger R.R."/>
            <person name="Richter M."/>
            <person name="Diez M.S."/>
            <person name="Solano J."/>
            <person name="Bargiela R."/>
            <person name="Golyshina O.V."/>
            <person name="Manteca A."/>
            <person name="Ramos J.L."/>
            <person name="Gallego J.R."/>
            <person name="Llorente I."/>
            <person name="Martins Dos Santos V.A."/>
            <person name="Jensen O.N."/>
            <person name="Pelaez A.I."/>
            <person name="Sanchez J."/>
            <person name="Ferrer M."/>
        </authorList>
    </citation>
    <scope>NUCLEOTIDE SEQUENCE</scope>
</reference>
<dbReference type="Gene3D" id="3.40.1350.150">
    <property type="match status" value="1"/>
</dbReference>
<dbReference type="EMBL" id="AUZZ01006623">
    <property type="protein sequence ID" value="EQD45744.1"/>
    <property type="molecule type" value="Genomic_DNA"/>
</dbReference>
<dbReference type="GO" id="GO:0006388">
    <property type="term" value="P:tRNA splicing, via endonucleolytic cleavage and ligation"/>
    <property type="evidence" value="ECO:0007669"/>
    <property type="project" value="InterPro"/>
</dbReference>
<dbReference type="Gene3D" id="3.40.1350.10">
    <property type="match status" value="1"/>
</dbReference>
<dbReference type="Pfam" id="PF01974">
    <property type="entry name" value="tRNA_int_endo"/>
    <property type="match status" value="2"/>
</dbReference>
<organism evidence="3">
    <name type="scientific">mine drainage metagenome</name>
    <dbReference type="NCBI Taxonomy" id="410659"/>
    <lineage>
        <taxon>unclassified sequences</taxon>
        <taxon>metagenomes</taxon>
        <taxon>ecological metagenomes</taxon>
    </lineage>
</organism>
<keyword evidence="3" id="KW-0255">Endonuclease</keyword>
<keyword evidence="3" id="KW-0378">Hydrolase</keyword>
<evidence type="ECO:0000259" key="2">
    <source>
        <dbReference type="Pfam" id="PF02778"/>
    </source>
</evidence>
<dbReference type="PANTHER" id="PTHR21227">
    <property type="entry name" value="TRNA-SPLICING ENDONUCLEASE SUBUNIT SEN2"/>
    <property type="match status" value="1"/>
</dbReference>
<dbReference type="CDD" id="cd22363">
    <property type="entry name" value="tRNA-intron_lyase_C"/>
    <property type="match status" value="2"/>
</dbReference>
<dbReference type="InterPro" id="IPR006678">
    <property type="entry name" value="tRNA_intron_Endonuc_N"/>
</dbReference>
<comment type="caution">
    <text evidence="3">The sequence shown here is derived from an EMBL/GenBank/DDBJ whole genome shotgun (WGS) entry which is preliminary data.</text>
</comment>
<feature type="domain" description="tRNA intron endonuclease catalytic" evidence="1">
    <location>
        <begin position="81"/>
        <end position="164"/>
    </location>
</feature>
<feature type="domain" description="tRNA intron endonuclease N-terminal" evidence="2">
    <location>
        <begin position="15"/>
        <end position="58"/>
    </location>
</feature>